<keyword evidence="5" id="KW-1133">Transmembrane helix</keyword>
<feature type="chain" id="PRO_5041773222" description="UDP-glucuronosyltransferase" evidence="5">
    <location>
        <begin position="21"/>
        <end position="522"/>
    </location>
</feature>
<evidence type="ECO:0000256" key="2">
    <source>
        <dbReference type="ARBA" id="ARBA00022676"/>
    </source>
</evidence>
<dbReference type="GO" id="GO:0016020">
    <property type="term" value="C:membrane"/>
    <property type="evidence" value="ECO:0007669"/>
    <property type="project" value="UniProtKB-SubCell"/>
</dbReference>
<evidence type="ECO:0000313" key="7">
    <source>
        <dbReference type="Proteomes" id="UP001231518"/>
    </source>
</evidence>
<keyword evidence="7" id="KW-1185">Reference proteome</keyword>
<dbReference type="PANTHER" id="PTHR48043">
    <property type="entry name" value="EG:EG0003.4 PROTEIN-RELATED"/>
    <property type="match status" value="1"/>
</dbReference>
<keyword evidence="5" id="KW-0812">Transmembrane</keyword>
<comment type="subcellular location">
    <subcellularLocation>
        <location evidence="5">Membrane</location>
        <topology evidence="5">Single-pass membrane protein</topology>
    </subcellularLocation>
</comment>
<dbReference type="FunFam" id="3.40.50.2000:FF:000050">
    <property type="entry name" value="UDP-glucuronosyltransferase"/>
    <property type="match status" value="1"/>
</dbReference>
<feature type="signal peptide" evidence="5">
    <location>
        <begin position="1"/>
        <end position="20"/>
    </location>
</feature>
<reference evidence="6" key="1">
    <citation type="submission" date="2023-03" db="EMBL/GenBank/DDBJ databases">
        <title>Chromosome-level genomes of two armyworms, Mythimna separata and Mythimna loreyi, provide insights into the biosynthesis and reception of sex pheromones.</title>
        <authorList>
            <person name="Zhao H."/>
        </authorList>
    </citation>
    <scope>NUCLEOTIDE SEQUENCE</scope>
    <source>
        <strain evidence="6">BeijingLab</strain>
        <tissue evidence="6">Pupa</tissue>
    </source>
</reference>
<dbReference type="AlphaFoldDB" id="A0AAD7YBK4"/>
<name>A0AAD7YBK4_MYTSE</name>
<keyword evidence="5" id="KW-0472">Membrane</keyword>
<dbReference type="PROSITE" id="PS00375">
    <property type="entry name" value="UDPGT"/>
    <property type="match status" value="1"/>
</dbReference>
<gene>
    <name evidence="6" type="ORF">PYW07_009121</name>
</gene>
<comment type="similarity">
    <text evidence="1 4">Belongs to the UDP-glycosyltransferase family.</text>
</comment>
<evidence type="ECO:0000256" key="1">
    <source>
        <dbReference type="ARBA" id="ARBA00009995"/>
    </source>
</evidence>
<evidence type="ECO:0000313" key="6">
    <source>
        <dbReference type="EMBL" id="KAJ8709295.1"/>
    </source>
</evidence>
<dbReference type="InterPro" id="IPR050271">
    <property type="entry name" value="UDP-glycosyltransferase"/>
</dbReference>
<evidence type="ECO:0000256" key="3">
    <source>
        <dbReference type="ARBA" id="ARBA00022679"/>
    </source>
</evidence>
<dbReference type="Pfam" id="PF00201">
    <property type="entry name" value="UDPGT"/>
    <property type="match status" value="1"/>
</dbReference>
<feature type="transmembrane region" description="Helical" evidence="5">
    <location>
        <begin position="485"/>
        <end position="504"/>
    </location>
</feature>
<dbReference type="InterPro" id="IPR002213">
    <property type="entry name" value="UDP_glucos_trans"/>
</dbReference>
<accession>A0AAD7YBK4</accession>
<dbReference type="PANTHER" id="PTHR48043:SF159">
    <property type="entry name" value="EG:EG0003.4 PROTEIN-RELATED"/>
    <property type="match status" value="1"/>
</dbReference>
<comment type="caution">
    <text evidence="6">The sequence shown here is derived from an EMBL/GenBank/DDBJ whole genome shotgun (WGS) entry which is preliminary data.</text>
</comment>
<keyword evidence="2 4" id="KW-0328">Glycosyltransferase</keyword>
<evidence type="ECO:0000256" key="4">
    <source>
        <dbReference type="RuleBase" id="RU003718"/>
    </source>
</evidence>
<dbReference type="Gene3D" id="3.40.50.2000">
    <property type="entry name" value="Glycogen Phosphorylase B"/>
    <property type="match status" value="1"/>
</dbReference>
<dbReference type="SUPFAM" id="SSF53756">
    <property type="entry name" value="UDP-Glycosyltransferase/glycogen phosphorylase"/>
    <property type="match status" value="1"/>
</dbReference>
<comment type="catalytic activity">
    <reaction evidence="5">
        <text>glucuronate acceptor + UDP-alpha-D-glucuronate = acceptor beta-D-glucuronoside + UDP + H(+)</text>
        <dbReference type="Rhea" id="RHEA:21032"/>
        <dbReference type="ChEBI" id="CHEBI:15378"/>
        <dbReference type="ChEBI" id="CHEBI:58052"/>
        <dbReference type="ChEBI" id="CHEBI:58223"/>
        <dbReference type="ChEBI" id="CHEBI:132367"/>
        <dbReference type="ChEBI" id="CHEBI:132368"/>
        <dbReference type="EC" id="2.4.1.17"/>
    </reaction>
</comment>
<dbReference type="EC" id="2.4.1.17" evidence="5"/>
<sequence length="522" mass="58686">MAKLKCLLFGLLLSLCLCDAVKILAVFPVPSPSHGILGDNMVKHLLDGGHEVTYITPYVSKQPSHPKLRIVDVTDNTNFFSDKMLDVKQIMSGAMNLQDNEVLFEIMVNIARLTFENPNVQKLLKDRTYKFDVIIGEYMFTDLYSSLPAVLQCPFIWFSTIEPHSMILSLVDGPVNPAYYTGYLLPEIAPYSFSTRVRELWTLVKALYQNNAQFYAKEEEIYMKTLAPIVREQGRPVPNYNDLKYNASLLLGNTQVAIGSSIPLPQCYKHIGGYHIADPVKPLPEDLKKIMDNAKNGVIYFSMGSNLKSKDLPEDLKQGLLKVFGGLKQTVLWKFEEKLPGTPKNVHIVQWAPQQSILAHPNLVLFVTHGGLLSLTEAIHFAAPLIVIPVFADQFLNAKQAQHKGYAIKVDLSYHLHEDLKVALDKVLGDLPKYTARVQELSVAYHDSPMKPKEALNFWVNHVVKTKGSPHLKSVALQVPLYQRVYLDLLAIIFVALIVLLIVVKKILCLVMGKKNTKVKTN</sequence>
<dbReference type="CDD" id="cd03784">
    <property type="entry name" value="GT1_Gtf-like"/>
    <property type="match status" value="1"/>
</dbReference>
<dbReference type="Proteomes" id="UP001231518">
    <property type="component" value="Chromosome 22"/>
</dbReference>
<evidence type="ECO:0000256" key="5">
    <source>
        <dbReference type="RuleBase" id="RU362059"/>
    </source>
</evidence>
<proteinExistence type="inferred from homology"/>
<dbReference type="GO" id="GO:0015020">
    <property type="term" value="F:glucuronosyltransferase activity"/>
    <property type="evidence" value="ECO:0007669"/>
    <property type="project" value="UniProtKB-EC"/>
</dbReference>
<organism evidence="6 7">
    <name type="scientific">Mythimna separata</name>
    <name type="common">Oriental armyworm</name>
    <name type="synonym">Pseudaletia separata</name>
    <dbReference type="NCBI Taxonomy" id="271217"/>
    <lineage>
        <taxon>Eukaryota</taxon>
        <taxon>Metazoa</taxon>
        <taxon>Ecdysozoa</taxon>
        <taxon>Arthropoda</taxon>
        <taxon>Hexapoda</taxon>
        <taxon>Insecta</taxon>
        <taxon>Pterygota</taxon>
        <taxon>Neoptera</taxon>
        <taxon>Endopterygota</taxon>
        <taxon>Lepidoptera</taxon>
        <taxon>Glossata</taxon>
        <taxon>Ditrysia</taxon>
        <taxon>Noctuoidea</taxon>
        <taxon>Noctuidae</taxon>
        <taxon>Noctuinae</taxon>
        <taxon>Hadenini</taxon>
        <taxon>Mythimna</taxon>
    </lineage>
</organism>
<protein>
    <recommendedName>
        <fullName evidence="5">UDP-glucuronosyltransferase</fullName>
        <ecNumber evidence="5">2.4.1.17</ecNumber>
    </recommendedName>
</protein>
<dbReference type="EMBL" id="JARGEI010000024">
    <property type="protein sequence ID" value="KAJ8709295.1"/>
    <property type="molecule type" value="Genomic_DNA"/>
</dbReference>
<dbReference type="InterPro" id="IPR035595">
    <property type="entry name" value="UDP_glycos_trans_CS"/>
</dbReference>
<keyword evidence="5" id="KW-0732">Signal</keyword>
<keyword evidence="3 4" id="KW-0808">Transferase</keyword>